<keyword evidence="1" id="KW-0863">Zinc-finger</keyword>
<reference evidence="3" key="1">
    <citation type="journal article" date="2022" name="Plant J.">
        <title>Strategies of tolerance reflected in two North American maple genomes.</title>
        <authorList>
            <person name="McEvoy S.L."/>
            <person name="Sezen U.U."/>
            <person name="Trouern-Trend A."/>
            <person name="McMahon S.M."/>
            <person name="Schaberg P.G."/>
            <person name="Yang J."/>
            <person name="Wegrzyn J.L."/>
            <person name="Swenson N.G."/>
        </authorList>
    </citation>
    <scope>NUCLEOTIDE SEQUENCE</scope>
    <source>
        <strain evidence="3">91603</strain>
    </source>
</reference>
<keyword evidence="4" id="KW-1185">Reference proteome</keyword>
<dbReference type="PROSITE" id="PS50158">
    <property type="entry name" value="ZF_CCHC"/>
    <property type="match status" value="1"/>
</dbReference>
<sequence>MDDLRQQIHQLQQRLHLYDNHNHKENDGFEDDSVDVNPFHQMCSHVSDDSTPHPHDLRYYGCFKCQRFGHITSECPNHKIISLVKEDSDEDDLAIDLKEDEYENEEVVEDVTYGDEGASLVIQRSLSVV</sequence>
<reference evidence="3" key="2">
    <citation type="submission" date="2023-02" db="EMBL/GenBank/DDBJ databases">
        <authorList>
            <person name="Swenson N.G."/>
            <person name="Wegrzyn J.L."/>
            <person name="Mcevoy S.L."/>
        </authorList>
    </citation>
    <scope>NUCLEOTIDE SEQUENCE</scope>
    <source>
        <strain evidence="3">91603</strain>
        <tissue evidence="3">Leaf</tissue>
    </source>
</reference>
<keyword evidence="1" id="KW-0479">Metal-binding</keyword>
<organism evidence="3 4">
    <name type="scientific">Acer negundo</name>
    <name type="common">Box elder</name>
    <dbReference type="NCBI Taxonomy" id="4023"/>
    <lineage>
        <taxon>Eukaryota</taxon>
        <taxon>Viridiplantae</taxon>
        <taxon>Streptophyta</taxon>
        <taxon>Embryophyta</taxon>
        <taxon>Tracheophyta</taxon>
        <taxon>Spermatophyta</taxon>
        <taxon>Magnoliopsida</taxon>
        <taxon>eudicotyledons</taxon>
        <taxon>Gunneridae</taxon>
        <taxon>Pentapetalae</taxon>
        <taxon>rosids</taxon>
        <taxon>malvids</taxon>
        <taxon>Sapindales</taxon>
        <taxon>Sapindaceae</taxon>
        <taxon>Hippocastanoideae</taxon>
        <taxon>Acereae</taxon>
        <taxon>Acer</taxon>
    </lineage>
</organism>
<evidence type="ECO:0000259" key="2">
    <source>
        <dbReference type="PROSITE" id="PS50158"/>
    </source>
</evidence>
<dbReference type="GO" id="GO:0008270">
    <property type="term" value="F:zinc ion binding"/>
    <property type="evidence" value="ECO:0007669"/>
    <property type="project" value="UniProtKB-KW"/>
</dbReference>
<dbReference type="GO" id="GO:0003676">
    <property type="term" value="F:nucleic acid binding"/>
    <property type="evidence" value="ECO:0007669"/>
    <property type="project" value="InterPro"/>
</dbReference>
<name>A0AAD5I925_ACENE</name>
<evidence type="ECO:0000256" key="1">
    <source>
        <dbReference type="PROSITE-ProRule" id="PRU00047"/>
    </source>
</evidence>
<dbReference type="InterPro" id="IPR001878">
    <property type="entry name" value="Znf_CCHC"/>
</dbReference>
<dbReference type="SUPFAM" id="SSF57756">
    <property type="entry name" value="Retrovirus zinc finger-like domains"/>
    <property type="match status" value="1"/>
</dbReference>
<dbReference type="SMART" id="SM00343">
    <property type="entry name" value="ZnF_C2HC"/>
    <property type="match status" value="1"/>
</dbReference>
<evidence type="ECO:0000313" key="3">
    <source>
        <dbReference type="EMBL" id="KAI9153726.1"/>
    </source>
</evidence>
<proteinExistence type="predicted"/>
<keyword evidence="1" id="KW-0862">Zinc</keyword>
<gene>
    <name evidence="3" type="ORF">LWI28_015572</name>
</gene>
<feature type="domain" description="CCHC-type" evidence="2">
    <location>
        <begin position="62"/>
        <end position="77"/>
    </location>
</feature>
<protein>
    <recommendedName>
        <fullName evidence="2">CCHC-type domain-containing protein</fullName>
    </recommendedName>
</protein>
<evidence type="ECO:0000313" key="4">
    <source>
        <dbReference type="Proteomes" id="UP001064489"/>
    </source>
</evidence>
<comment type="caution">
    <text evidence="3">The sequence shown here is derived from an EMBL/GenBank/DDBJ whole genome shotgun (WGS) entry which is preliminary data.</text>
</comment>
<dbReference type="AlphaFoldDB" id="A0AAD5I925"/>
<dbReference type="InterPro" id="IPR036875">
    <property type="entry name" value="Znf_CCHC_sf"/>
</dbReference>
<dbReference type="Proteomes" id="UP001064489">
    <property type="component" value="Chromosome 11"/>
</dbReference>
<dbReference type="EMBL" id="JAJSOW010000108">
    <property type="protein sequence ID" value="KAI9153726.1"/>
    <property type="molecule type" value="Genomic_DNA"/>
</dbReference>
<accession>A0AAD5I925</accession>